<evidence type="ECO:0000313" key="1">
    <source>
        <dbReference type="EMBL" id="CAH9135565.1"/>
    </source>
</evidence>
<reference evidence="1" key="1">
    <citation type="submission" date="2022-07" db="EMBL/GenBank/DDBJ databases">
        <authorList>
            <person name="Macas J."/>
            <person name="Novak P."/>
            <person name="Neumann P."/>
        </authorList>
    </citation>
    <scope>NUCLEOTIDE SEQUENCE</scope>
</reference>
<sequence length="151" mass="17178">MSIMLKVVGCWDDSHVFSNKRTCGQILHGNSFEFYATNDDISAVCEDTTLLPTPSSSYPDTEDDDVSPEFELLRLGGCQMFQIRRFDSVHICALNFRQGPHRQVTCDIIEELIKSRYVDASTKPYAPNDIIVDMIHTYGIVLPYKKSMECK</sequence>
<keyword evidence="2" id="KW-1185">Reference proteome</keyword>
<evidence type="ECO:0000313" key="2">
    <source>
        <dbReference type="Proteomes" id="UP001152523"/>
    </source>
</evidence>
<accession>A0AAV0FIU5</accession>
<proteinExistence type="predicted"/>
<comment type="caution">
    <text evidence="1">The sequence shown here is derived from an EMBL/GenBank/DDBJ whole genome shotgun (WGS) entry which is preliminary data.</text>
</comment>
<dbReference type="Proteomes" id="UP001152523">
    <property type="component" value="Unassembled WGS sequence"/>
</dbReference>
<name>A0AAV0FIU5_9ASTE</name>
<organism evidence="1 2">
    <name type="scientific">Cuscuta epithymum</name>
    <dbReference type="NCBI Taxonomy" id="186058"/>
    <lineage>
        <taxon>Eukaryota</taxon>
        <taxon>Viridiplantae</taxon>
        <taxon>Streptophyta</taxon>
        <taxon>Embryophyta</taxon>
        <taxon>Tracheophyta</taxon>
        <taxon>Spermatophyta</taxon>
        <taxon>Magnoliopsida</taxon>
        <taxon>eudicotyledons</taxon>
        <taxon>Gunneridae</taxon>
        <taxon>Pentapetalae</taxon>
        <taxon>asterids</taxon>
        <taxon>lamiids</taxon>
        <taxon>Solanales</taxon>
        <taxon>Convolvulaceae</taxon>
        <taxon>Cuscuteae</taxon>
        <taxon>Cuscuta</taxon>
        <taxon>Cuscuta subgen. Cuscuta</taxon>
    </lineage>
</organism>
<gene>
    <name evidence="1" type="ORF">CEPIT_LOCUS34612</name>
</gene>
<dbReference type="EMBL" id="CAMAPF010000990">
    <property type="protein sequence ID" value="CAH9135565.1"/>
    <property type="molecule type" value="Genomic_DNA"/>
</dbReference>
<protein>
    <submittedName>
        <fullName evidence="1">Uncharacterized protein</fullName>
    </submittedName>
</protein>
<dbReference type="AlphaFoldDB" id="A0AAV0FIU5"/>